<dbReference type="InterPro" id="IPR036890">
    <property type="entry name" value="HATPase_C_sf"/>
</dbReference>
<dbReference type="EC" id="2.7.13.3" evidence="2"/>
<dbReference type="EMBL" id="CP119313">
    <property type="protein sequence ID" value="WEK21348.1"/>
    <property type="molecule type" value="Genomic_DNA"/>
</dbReference>
<keyword evidence="3" id="KW-0808">Transferase</keyword>
<evidence type="ECO:0000313" key="9">
    <source>
        <dbReference type="Proteomes" id="UP001214530"/>
    </source>
</evidence>
<keyword evidence="5" id="KW-0902">Two-component regulatory system</keyword>
<dbReference type="GO" id="GO:0005524">
    <property type="term" value="F:ATP binding"/>
    <property type="evidence" value="ECO:0007669"/>
    <property type="project" value="UniProtKB-KW"/>
</dbReference>
<evidence type="ECO:0000256" key="1">
    <source>
        <dbReference type="ARBA" id="ARBA00000085"/>
    </source>
</evidence>
<dbReference type="Proteomes" id="UP001214530">
    <property type="component" value="Chromosome"/>
</dbReference>
<evidence type="ECO:0000256" key="6">
    <source>
        <dbReference type="SAM" id="Phobius"/>
    </source>
</evidence>
<comment type="catalytic activity">
    <reaction evidence="1">
        <text>ATP + protein L-histidine = ADP + protein N-phospho-L-histidine.</text>
        <dbReference type="EC" id="2.7.13.3"/>
    </reaction>
</comment>
<dbReference type="SUPFAM" id="SSF55874">
    <property type="entry name" value="ATPase domain of HSP90 chaperone/DNA topoisomerase II/histidine kinase"/>
    <property type="match status" value="1"/>
</dbReference>
<evidence type="ECO:0000256" key="2">
    <source>
        <dbReference type="ARBA" id="ARBA00012438"/>
    </source>
</evidence>
<proteinExistence type="predicted"/>
<dbReference type="Gene3D" id="3.30.565.10">
    <property type="entry name" value="Histidine kinase-like ATPase, C-terminal domain"/>
    <property type="match status" value="1"/>
</dbReference>
<keyword evidence="8" id="KW-0547">Nucleotide-binding</keyword>
<dbReference type="PANTHER" id="PTHR24421:SF10">
    <property type="entry name" value="NITRATE_NITRITE SENSOR PROTEIN NARQ"/>
    <property type="match status" value="1"/>
</dbReference>
<keyword evidence="6" id="KW-1133">Transmembrane helix</keyword>
<evidence type="ECO:0000256" key="5">
    <source>
        <dbReference type="ARBA" id="ARBA00023012"/>
    </source>
</evidence>
<evidence type="ECO:0000259" key="7">
    <source>
        <dbReference type="SMART" id="SM00387"/>
    </source>
</evidence>
<dbReference type="GO" id="GO:0004673">
    <property type="term" value="F:protein histidine kinase activity"/>
    <property type="evidence" value="ECO:0007669"/>
    <property type="project" value="UniProtKB-EC"/>
</dbReference>
<keyword evidence="4" id="KW-0418">Kinase</keyword>
<name>A0AAJ6BAK4_9SPHI</name>
<dbReference type="Pfam" id="PF02518">
    <property type="entry name" value="HATPase_c"/>
    <property type="match status" value="1"/>
</dbReference>
<keyword evidence="8" id="KW-0067">ATP-binding</keyword>
<accession>A0AAJ6BAK4</accession>
<dbReference type="InterPro" id="IPR003594">
    <property type="entry name" value="HATPase_dom"/>
</dbReference>
<dbReference type="SMART" id="SM00387">
    <property type="entry name" value="HATPase_c"/>
    <property type="match status" value="1"/>
</dbReference>
<evidence type="ECO:0000256" key="3">
    <source>
        <dbReference type="ARBA" id="ARBA00022679"/>
    </source>
</evidence>
<keyword evidence="6" id="KW-0812">Transmembrane</keyword>
<dbReference type="PANTHER" id="PTHR24421">
    <property type="entry name" value="NITRATE/NITRITE SENSOR PROTEIN NARX-RELATED"/>
    <property type="match status" value="1"/>
</dbReference>
<feature type="transmembrane region" description="Helical" evidence="6">
    <location>
        <begin position="6"/>
        <end position="31"/>
    </location>
</feature>
<gene>
    <name evidence="8" type="ORF">P0Y49_09360</name>
</gene>
<evidence type="ECO:0000256" key="4">
    <source>
        <dbReference type="ARBA" id="ARBA00022777"/>
    </source>
</evidence>
<protein>
    <recommendedName>
        <fullName evidence="2">histidine kinase</fullName>
        <ecNumber evidence="2">2.7.13.3</ecNumber>
    </recommendedName>
</protein>
<organism evidence="8 9">
    <name type="scientific">Candidatus Pedobacter colombiensis</name>
    <dbReference type="NCBI Taxonomy" id="3121371"/>
    <lineage>
        <taxon>Bacteria</taxon>
        <taxon>Pseudomonadati</taxon>
        <taxon>Bacteroidota</taxon>
        <taxon>Sphingobacteriia</taxon>
        <taxon>Sphingobacteriales</taxon>
        <taxon>Sphingobacteriaceae</taxon>
        <taxon>Pedobacter</taxon>
    </lineage>
</organism>
<dbReference type="GO" id="GO:0000160">
    <property type="term" value="P:phosphorelay signal transduction system"/>
    <property type="evidence" value="ECO:0007669"/>
    <property type="project" value="UniProtKB-KW"/>
</dbReference>
<keyword evidence="6" id="KW-0472">Membrane</keyword>
<feature type="domain" description="Histidine kinase/HSP90-like ATPase" evidence="7">
    <location>
        <begin position="166"/>
        <end position="260"/>
    </location>
</feature>
<evidence type="ECO:0000313" key="8">
    <source>
        <dbReference type="EMBL" id="WEK21348.1"/>
    </source>
</evidence>
<dbReference type="AlphaFoldDB" id="A0AAJ6BAK4"/>
<reference evidence="8" key="1">
    <citation type="submission" date="2023-03" db="EMBL/GenBank/DDBJ databases">
        <title>Andean soil-derived lignocellulolytic bacterial consortium as a source of novel taxa and putative plastic-active enzymes.</title>
        <authorList>
            <person name="Diaz-Garcia L."/>
            <person name="Chuvochina M."/>
            <person name="Feuerriegel G."/>
            <person name="Bunk B."/>
            <person name="Sproer C."/>
            <person name="Streit W.R."/>
            <person name="Rodriguez L.M."/>
            <person name="Overmann J."/>
            <person name="Jimenez D.J."/>
        </authorList>
    </citation>
    <scope>NUCLEOTIDE SEQUENCE</scope>
    <source>
        <strain evidence="8">MAG 3858</strain>
    </source>
</reference>
<dbReference type="CDD" id="cd16917">
    <property type="entry name" value="HATPase_UhpB-NarQ-NarX-like"/>
    <property type="match status" value="1"/>
</dbReference>
<sequence>MYIPERTILLFFVAFTLILLLLTGAFIYMVYSFRNRKNQRYGTQSLLLIEGQKDKINEYERWINELSRHLHDDIQQQAVLISNALNSTRMNLLKVAPSALPELVESINKIDVLVEKITSINQSINLEYIRSQSLLSLVKDQLVLIMEETDIDYMVECEIEPILTDEVKIILYRIASEAISNIAQHAMASTIIISISAKDGCFCMSIEDNGIGLNQEKIYGAPTYGIPNMRSRAALINATLEIKSEKFRGTKVVLEIKDVV</sequence>
<dbReference type="InterPro" id="IPR050482">
    <property type="entry name" value="Sensor_HK_TwoCompSys"/>
</dbReference>